<dbReference type="RefSeq" id="NP_001140817.1">
    <property type="nucleotide sequence ID" value="NM_001147345.1"/>
</dbReference>
<sequence>MALYQNVWIHAEVDCIQDDGKVRFAEGSVVDADVILYCTGYRYHFPFLDLDGLTVDDNRVGPLYKHVFPPKYAPNLSFVGLPVKTIVFQELEQEAKWVAAVLSGRATLPSEEDMMASVRSHYQLMEEAGRPKRHTHALAAQWAEHMNWLADQVGEPPVEPWKCEVFDKVLASILALDEAYRDRWEQEEDGGSSGHQEGIRIRASSIM</sequence>
<dbReference type="HOGENOM" id="CLU_006909_3_1_1"/>
<name>B4FRF6_MAIZE</name>
<dbReference type="KEGG" id="zma:100272892"/>
<dbReference type="SUPFAM" id="SSF51905">
    <property type="entry name" value="FAD/NAD(P)-binding domain"/>
    <property type="match status" value="1"/>
</dbReference>
<dbReference type="InterPro" id="IPR036188">
    <property type="entry name" value="FAD/NAD-bd_sf"/>
</dbReference>
<accession>B4FRF6</accession>
<evidence type="ECO:0000256" key="3">
    <source>
        <dbReference type="ARBA" id="ARBA00022827"/>
    </source>
</evidence>
<dbReference type="EC" id="1.-.-.-" evidence="5"/>
<reference evidence="8" key="1">
    <citation type="journal article" date="2009" name="Plant Mol. Biol.">
        <title>Insights into corn genes derived from large-scale cDNA sequencing.</title>
        <authorList>
            <person name="Alexandrov N.N."/>
            <person name="Brover V.V."/>
            <person name="Freidin S."/>
            <person name="Troukhan M.E."/>
            <person name="Tatarinova T.V."/>
            <person name="Zhang H."/>
            <person name="Swaller T.J."/>
            <person name="Lu Y.P."/>
            <person name="Bouck J."/>
            <person name="Flavell R.B."/>
            <person name="Feldmann K.A."/>
        </authorList>
    </citation>
    <scope>NUCLEOTIDE SEQUENCE</scope>
</reference>
<dbReference type="Pfam" id="PF00743">
    <property type="entry name" value="FMO-like"/>
    <property type="match status" value="1"/>
</dbReference>
<dbReference type="AlphaFoldDB" id="B4FRF6"/>
<evidence type="ECO:0000256" key="6">
    <source>
        <dbReference type="SAM" id="MobiDB-lite"/>
    </source>
</evidence>
<proteinExistence type="evidence at transcript level"/>
<organism evidence="7">
    <name type="scientific">Zea mays</name>
    <name type="common">Maize</name>
    <dbReference type="NCBI Taxonomy" id="4577"/>
    <lineage>
        <taxon>Eukaryota</taxon>
        <taxon>Viridiplantae</taxon>
        <taxon>Streptophyta</taxon>
        <taxon>Embryophyta</taxon>
        <taxon>Tracheophyta</taxon>
        <taxon>Spermatophyta</taxon>
        <taxon>Magnoliopsida</taxon>
        <taxon>Liliopsida</taxon>
        <taxon>Poales</taxon>
        <taxon>Poaceae</taxon>
        <taxon>PACMAD clade</taxon>
        <taxon>Panicoideae</taxon>
        <taxon>Andropogonodae</taxon>
        <taxon>Andropogoneae</taxon>
        <taxon>Tripsacinae</taxon>
        <taxon>Zea</taxon>
    </lineage>
</organism>
<dbReference type="EMBL" id="BT039694">
    <property type="protein sequence ID" value="ACF84699.1"/>
    <property type="molecule type" value="mRNA"/>
</dbReference>
<feature type="region of interest" description="Disordered" evidence="6">
    <location>
        <begin position="185"/>
        <end position="207"/>
    </location>
</feature>
<dbReference type="ExpressionAtlas" id="B4FRF6">
    <property type="expression patterns" value="baseline and differential"/>
</dbReference>
<protein>
    <recommendedName>
        <fullName evidence="5">Flavin-containing monooxygenase</fullName>
        <ecNumber evidence="5">1.-.-.-</ecNumber>
    </recommendedName>
</protein>
<comment type="cofactor">
    <cofactor evidence="5">
        <name>FAD</name>
        <dbReference type="ChEBI" id="CHEBI:57692"/>
    </cofactor>
</comment>
<dbReference type="OrthoDB" id="672627at2759"/>
<dbReference type="Gene3D" id="3.50.50.60">
    <property type="entry name" value="FAD/NAD(P)-binding domain"/>
    <property type="match status" value="1"/>
</dbReference>
<reference evidence="7" key="2">
    <citation type="journal article" date="2009" name="PLoS Genet.">
        <title>Sequencing, mapping, and analysis of 27,455 maize full-length cDNAs.</title>
        <authorList>
            <person name="Soderlund C."/>
            <person name="Descour A."/>
            <person name="Kudrna D."/>
            <person name="Bomhoff M."/>
            <person name="Boyd L."/>
            <person name="Currie J."/>
            <person name="Angelova A."/>
            <person name="Collura K."/>
            <person name="Wissotski M."/>
            <person name="Ashley E."/>
            <person name="Morrow D."/>
            <person name="Fernandes J."/>
            <person name="Walbot V."/>
            <person name="Yu Y."/>
        </authorList>
    </citation>
    <scope>NUCLEOTIDE SEQUENCE</scope>
    <source>
        <strain evidence="7">B73</strain>
    </source>
</reference>
<dbReference type="GO" id="GO:0050661">
    <property type="term" value="F:NADP binding"/>
    <property type="evidence" value="ECO:0007669"/>
    <property type="project" value="InterPro"/>
</dbReference>
<evidence type="ECO:0000256" key="2">
    <source>
        <dbReference type="ARBA" id="ARBA00022630"/>
    </source>
</evidence>
<evidence type="ECO:0000313" key="8">
    <source>
        <dbReference type="EMBL" id="ACG28146.1"/>
    </source>
</evidence>
<dbReference type="InterPro" id="IPR020946">
    <property type="entry name" value="Flavin_mOase-like"/>
</dbReference>
<evidence type="ECO:0000313" key="7">
    <source>
        <dbReference type="EMBL" id="ACF84699.1"/>
    </source>
</evidence>
<dbReference type="InterPro" id="IPR050346">
    <property type="entry name" value="FMO-like"/>
</dbReference>
<keyword evidence="3 5" id="KW-0274">FAD</keyword>
<comment type="similarity">
    <text evidence="1 5">Belongs to the FMO family.</text>
</comment>
<keyword evidence="5" id="KW-0503">Monooxygenase</keyword>
<dbReference type="PANTHER" id="PTHR23023">
    <property type="entry name" value="DIMETHYLANILINE MONOOXYGENASE"/>
    <property type="match status" value="1"/>
</dbReference>
<evidence type="ECO:0000256" key="1">
    <source>
        <dbReference type="ARBA" id="ARBA00009183"/>
    </source>
</evidence>
<evidence type="ECO:0000256" key="4">
    <source>
        <dbReference type="ARBA" id="ARBA00023002"/>
    </source>
</evidence>
<keyword evidence="4 5" id="KW-0560">Oxidoreductase</keyword>
<dbReference type="GO" id="GO:0050660">
    <property type="term" value="F:flavin adenine dinucleotide binding"/>
    <property type="evidence" value="ECO:0007669"/>
    <property type="project" value="InterPro"/>
</dbReference>
<dbReference type="GO" id="GO:0004499">
    <property type="term" value="F:N,N-dimethylaniline monooxygenase activity"/>
    <property type="evidence" value="ECO:0007669"/>
    <property type="project" value="InterPro"/>
</dbReference>
<keyword evidence="2 5" id="KW-0285">Flavoprotein</keyword>
<dbReference type="GeneID" id="100272892"/>
<dbReference type="EMBL" id="EU956028">
    <property type="protein sequence ID" value="ACG28146.1"/>
    <property type="molecule type" value="mRNA"/>
</dbReference>
<evidence type="ECO:0000256" key="5">
    <source>
        <dbReference type="RuleBase" id="RU361177"/>
    </source>
</evidence>